<dbReference type="EMBL" id="CP054580">
    <property type="protein sequence ID" value="QKS24606.1"/>
    <property type="molecule type" value="Genomic_DNA"/>
</dbReference>
<reference evidence="1 2" key="1">
    <citation type="submission" date="2019-12" db="EMBL/GenBank/DDBJ databases">
        <title>Genome sequencing and assembly of endphytes of Porphyra tenera.</title>
        <authorList>
            <person name="Park J.M."/>
            <person name="Shin R."/>
            <person name="Jo S.H."/>
        </authorList>
    </citation>
    <scope>NUCLEOTIDE SEQUENCE [LARGE SCALE GENOMIC DNA]</scope>
    <source>
        <strain evidence="1 2">GPM3</strain>
    </source>
</reference>
<organism evidence="1 2">
    <name type="scientific">Vreelandella titanicae</name>
    <dbReference type="NCBI Taxonomy" id="664683"/>
    <lineage>
        <taxon>Bacteria</taxon>
        <taxon>Pseudomonadati</taxon>
        <taxon>Pseudomonadota</taxon>
        <taxon>Gammaproteobacteria</taxon>
        <taxon>Oceanospirillales</taxon>
        <taxon>Halomonadaceae</taxon>
        <taxon>Vreelandella</taxon>
    </lineage>
</organism>
<proteinExistence type="predicted"/>
<sequence>MEIQSISIVKTKTLSFDAETFSDVYVDAVKITMTLDDQTTMHRTYETASVTFDEDRIDVSFQSLL</sequence>
<protein>
    <submittedName>
        <fullName evidence="1">Uncharacterized protein</fullName>
    </submittedName>
</protein>
<evidence type="ECO:0000313" key="1">
    <source>
        <dbReference type="EMBL" id="QKS24606.1"/>
    </source>
</evidence>
<accession>A0AAP9T1L4</accession>
<dbReference type="Proteomes" id="UP000509761">
    <property type="component" value="Chromosome"/>
</dbReference>
<dbReference type="AlphaFoldDB" id="A0AAP9T1L4"/>
<keyword evidence="2" id="KW-1185">Reference proteome</keyword>
<evidence type="ECO:0000313" key="2">
    <source>
        <dbReference type="Proteomes" id="UP000509761"/>
    </source>
</evidence>
<dbReference type="RefSeq" id="WP_174788218.1">
    <property type="nucleotide sequence ID" value="NZ_CP054580.1"/>
</dbReference>
<gene>
    <name evidence="1" type="ORF">FX987_02388</name>
</gene>
<name>A0AAP9T1L4_9GAMM</name>